<evidence type="ECO:0000313" key="3">
    <source>
        <dbReference type="Proteomes" id="UP000529946"/>
    </source>
</evidence>
<comment type="caution">
    <text evidence="2">The sequence shown here is derived from an EMBL/GenBank/DDBJ whole genome shotgun (WGS) entry which is preliminary data.</text>
</comment>
<keyword evidence="1" id="KW-0812">Transmembrane</keyword>
<keyword evidence="1" id="KW-0472">Membrane</keyword>
<accession>A0A7W6JC75</accession>
<keyword evidence="1" id="KW-1133">Transmembrane helix</keyword>
<dbReference type="AlphaFoldDB" id="A0A7W6JC75"/>
<organism evidence="2 3">
    <name type="scientific">Brevundimonas lenta</name>
    <dbReference type="NCBI Taxonomy" id="424796"/>
    <lineage>
        <taxon>Bacteria</taxon>
        <taxon>Pseudomonadati</taxon>
        <taxon>Pseudomonadota</taxon>
        <taxon>Alphaproteobacteria</taxon>
        <taxon>Caulobacterales</taxon>
        <taxon>Caulobacteraceae</taxon>
        <taxon>Brevundimonas</taxon>
    </lineage>
</organism>
<protein>
    <recommendedName>
        <fullName evidence="4">DUF4239 domain-containing protein</fullName>
    </recommendedName>
</protein>
<feature type="transmembrane region" description="Helical" evidence="1">
    <location>
        <begin position="12"/>
        <end position="33"/>
    </location>
</feature>
<evidence type="ECO:0008006" key="4">
    <source>
        <dbReference type="Google" id="ProtNLM"/>
    </source>
</evidence>
<gene>
    <name evidence="2" type="ORF">GGR12_001200</name>
</gene>
<proteinExistence type="predicted"/>
<name>A0A7W6JC75_9CAUL</name>
<feature type="transmembrane region" description="Helical" evidence="1">
    <location>
        <begin position="223"/>
        <end position="240"/>
    </location>
</feature>
<sequence length="291" mass="32571">MTAPLMNSLNTWPIWLSGVVILFLCLLAAYGGLRLRRRDTRRDEARGEAYDDTYEGYIVSGVLGLLALLMGFTFSMAVDRYDARRSLVLEEANAIGTTYLRTQLLEEPHRARISGLLVAYTDNRVAISKIHHPNDDARRRVEENDRLITELWAATASAFQTIKGMDFSSSYLESMNSLIDLDTSRKVARIVRVPAEVFLVLALYMIVTAGVMGYVLIGRRGQWSGVWLLVLLTMALMLIMDIDRPGRGGIGESQRPLEAQLASMKSIPTTAYDRYLTQDTTAQSATQLTRP</sequence>
<evidence type="ECO:0000313" key="2">
    <source>
        <dbReference type="EMBL" id="MBB4082361.1"/>
    </source>
</evidence>
<dbReference type="Pfam" id="PF14023">
    <property type="entry name" value="Bestrophin-like"/>
    <property type="match status" value="1"/>
</dbReference>
<feature type="transmembrane region" description="Helical" evidence="1">
    <location>
        <begin position="57"/>
        <end position="78"/>
    </location>
</feature>
<dbReference type="EMBL" id="JACIDM010000001">
    <property type="protein sequence ID" value="MBB4082361.1"/>
    <property type="molecule type" value="Genomic_DNA"/>
</dbReference>
<reference evidence="2 3" key="1">
    <citation type="submission" date="2020-08" db="EMBL/GenBank/DDBJ databases">
        <title>Genomic Encyclopedia of Type Strains, Phase IV (KMG-IV): sequencing the most valuable type-strain genomes for metagenomic binning, comparative biology and taxonomic classification.</title>
        <authorList>
            <person name="Goeker M."/>
        </authorList>
    </citation>
    <scope>NUCLEOTIDE SEQUENCE [LARGE SCALE GENOMIC DNA]</scope>
    <source>
        <strain evidence="2 3">DSM 23960</strain>
    </source>
</reference>
<dbReference type="InterPro" id="IPR025333">
    <property type="entry name" value="DUF4239"/>
</dbReference>
<feature type="transmembrane region" description="Helical" evidence="1">
    <location>
        <begin position="195"/>
        <end position="217"/>
    </location>
</feature>
<dbReference type="RefSeq" id="WP_183203446.1">
    <property type="nucleotide sequence ID" value="NZ_BAAAER010000004.1"/>
</dbReference>
<evidence type="ECO:0000256" key="1">
    <source>
        <dbReference type="SAM" id="Phobius"/>
    </source>
</evidence>
<dbReference type="Proteomes" id="UP000529946">
    <property type="component" value="Unassembled WGS sequence"/>
</dbReference>
<keyword evidence="3" id="KW-1185">Reference proteome</keyword>